<name>A0A1G8LDN0_9RHOO</name>
<dbReference type="Proteomes" id="UP000198607">
    <property type="component" value="Unassembled WGS sequence"/>
</dbReference>
<proteinExistence type="predicted"/>
<dbReference type="RefSeq" id="WP_091939753.1">
    <property type="nucleotide sequence ID" value="NZ_FNCY01000021.1"/>
</dbReference>
<organism evidence="1 2">
    <name type="scientific">Propionivibrio dicarboxylicus</name>
    <dbReference type="NCBI Taxonomy" id="83767"/>
    <lineage>
        <taxon>Bacteria</taxon>
        <taxon>Pseudomonadati</taxon>
        <taxon>Pseudomonadota</taxon>
        <taxon>Betaproteobacteria</taxon>
        <taxon>Rhodocyclales</taxon>
        <taxon>Rhodocyclaceae</taxon>
        <taxon>Propionivibrio</taxon>
    </lineage>
</organism>
<protein>
    <submittedName>
        <fullName evidence="1">Mu-like prophage protein gp36</fullName>
    </submittedName>
</protein>
<keyword evidence="2" id="KW-1185">Reference proteome</keyword>
<accession>A0A1G8LDN0</accession>
<dbReference type="STRING" id="83767.SAMN05660652_03608"/>
<sequence length="138" mass="15042">MAYATQADMETRFGEEELAQLTDRESATTIDAGVVARALNDAKAEIDGYLSARYALPLTTVPDILVRINCDIARYFLFDDRVTEAVRNRYLDAVKLMRSIASGDVTMAGASALAQTTGQKEAIFVPSSRPKVFGGERS</sequence>
<evidence type="ECO:0000313" key="2">
    <source>
        <dbReference type="Proteomes" id="UP000198607"/>
    </source>
</evidence>
<evidence type="ECO:0000313" key="1">
    <source>
        <dbReference type="EMBL" id="SDI53746.1"/>
    </source>
</evidence>
<gene>
    <name evidence="1" type="ORF">SAMN05660652_03608</name>
</gene>
<dbReference type="OrthoDB" id="9812088at2"/>
<dbReference type="AlphaFoldDB" id="A0A1G8LDN0"/>
<dbReference type="Pfam" id="PF07030">
    <property type="entry name" value="Phage_Mu_Gp36"/>
    <property type="match status" value="1"/>
</dbReference>
<dbReference type="InterPro" id="IPR009752">
    <property type="entry name" value="Phage_Mu_GpJ"/>
</dbReference>
<reference evidence="1 2" key="1">
    <citation type="submission" date="2016-10" db="EMBL/GenBank/DDBJ databases">
        <authorList>
            <person name="de Groot N.N."/>
        </authorList>
    </citation>
    <scope>NUCLEOTIDE SEQUENCE [LARGE SCALE GENOMIC DNA]</scope>
    <source>
        <strain evidence="1 2">DSM 5885</strain>
    </source>
</reference>
<dbReference type="EMBL" id="FNCY01000021">
    <property type="protein sequence ID" value="SDI53746.1"/>
    <property type="molecule type" value="Genomic_DNA"/>
</dbReference>